<dbReference type="GO" id="GO:0019545">
    <property type="term" value="P:L-arginine catabolic process to succinate"/>
    <property type="evidence" value="ECO:0007669"/>
    <property type="project" value="UniProtKB-UniRule"/>
</dbReference>
<comment type="function">
    <text evidence="3">Catalyzes the hydrolysis of N(2)-succinylarginine into N(2)-succinylornithine, ammonia and CO(2).</text>
</comment>
<gene>
    <name evidence="3 5" type="primary">astB</name>
    <name evidence="5" type="ORF">DX908_11300</name>
</gene>
<evidence type="ECO:0000256" key="1">
    <source>
        <dbReference type="ARBA" id="ARBA00022503"/>
    </source>
</evidence>
<dbReference type="NCBIfam" id="NF009789">
    <property type="entry name" value="PRK13281.1"/>
    <property type="match status" value="1"/>
</dbReference>
<dbReference type="UniPathway" id="UPA00185">
    <property type="reaction ID" value="UER00280"/>
</dbReference>
<comment type="similarity">
    <text evidence="3">Belongs to the succinylarginine dihydrolase family.</text>
</comment>
<dbReference type="EC" id="3.5.3.23" evidence="3 4"/>
<accession>A0A371RK26</accession>
<feature type="active site" evidence="3">
    <location>
        <position position="176"/>
    </location>
</feature>
<evidence type="ECO:0000256" key="3">
    <source>
        <dbReference type="HAMAP-Rule" id="MF_01172"/>
    </source>
</evidence>
<dbReference type="InParanoid" id="A0A371RK26"/>
<comment type="pathway">
    <text evidence="3">Amino-acid degradation; L-arginine degradation via AST pathway; L-glutamate and succinate from L-arginine: step 2/5.</text>
</comment>
<reference evidence="5 6" key="1">
    <citation type="submission" date="2018-08" db="EMBL/GenBank/DDBJ databases">
        <title>Parvularcula sp. SM1705, isolated from surface water of the South Sea China.</title>
        <authorList>
            <person name="Sun L."/>
        </authorList>
    </citation>
    <scope>NUCLEOTIDE SEQUENCE [LARGE SCALE GENOMIC DNA]</scope>
    <source>
        <strain evidence="5 6">SM1705</strain>
    </source>
</reference>
<dbReference type="InterPro" id="IPR037031">
    <property type="entry name" value="AstB_sf"/>
</dbReference>
<keyword evidence="6" id="KW-1185">Reference proteome</keyword>
<dbReference type="InterPro" id="IPR007079">
    <property type="entry name" value="SuccinylArg_d-Hdrlase_AstB"/>
</dbReference>
<dbReference type="Pfam" id="PF04996">
    <property type="entry name" value="AstB"/>
    <property type="match status" value="1"/>
</dbReference>
<dbReference type="EMBL" id="QUQO01000001">
    <property type="protein sequence ID" value="RFB05802.1"/>
    <property type="molecule type" value="Genomic_DNA"/>
</dbReference>
<feature type="binding site" evidence="3">
    <location>
        <begin position="138"/>
        <end position="139"/>
    </location>
    <ligand>
        <name>substrate</name>
    </ligand>
</feature>
<dbReference type="PANTHER" id="PTHR30420">
    <property type="entry name" value="N-SUCCINYLARGININE DIHYDROLASE"/>
    <property type="match status" value="1"/>
</dbReference>
<evidence type="ECO:0000313" key="5">
    <source>
        <dbReference type="EMBL" id="RFB05802.1"/>
    </source>
</evidence>
<dbReference type="HAMAP" id="MF_01172">
    <property type="entry name" value="AstB"/>
    <property type="match status" value="1"/>
</dbReference>
<dbReference type="RefSeq" id="WP_116392435.1">
    <property type="nucleotide sequence ID" value="NZ_QUQO01000001.1"/>
</dbReference>
<comment type="caution">
    <text evidence="5">The sequence shown here is derived from an EMBL/GenBank/DDBJ whole genome shotgun (WGS) entry which is preliminary data.</text>
</comment>
<sequence>MTAYEVNFDGLVGPTHNYGGLSMGNVASMSHGGEASNPKAAALQGLQKMRALMKLGLKQGVLPPHERPFVPALRKMGFFTGTDADVIAQAAKTDLALLRNMSSAAAMWTANAATVSPSADTPDKRVHFTPANLTAMAHRSIEHPLTGRVLKTYFPEETGAFAHHDAVPVMGAMGDEGAANHGRMAASHGEPGAELFVYGRSAFERLGGWNFLPRQAGEASEAIARHHGVDDKAVYIRQSREAIEAGAFHNDVVSVANANVLLYHEKAFESPESDFDRIRRRGDDLGFEPIFVEVSEAEVPLSDAIRSYLFNSQLITLPDGRMALILPGEAETTTSTRTWVEQAIAGNSPIAEAHYFDLNQSMKNGGGPACLRLRVVLTDEELGKTHAPALLDEAKISALESWVEKHYRDRMTAADLADPALLTEVRTALDELSSLLDLGPIYDFQR</sequence>
<evidence type="ECO:0000256" key="4">
    <source>
        <dbReference type="NCBIfam" id="TIGR03241"/>
    </source>
</evidence>
<name>A0A371RK26_9PROT</name>
<feature type="active site" evidence="3">
    <location>
        <position position="249"/>
    </location>
</feature>
<dbReference type="AlphaFoldDB" id="A0A371RK26"/>
<keyword evidence="2 3" id="KW-0378">Hydrolase</keyword>
<dbReference type="Gene3D" id="3.75.10.20">
    <property type="entry name" value="Succinylarginine dihydrolase"/>
    <property type="match status" value="1"/>
</dbReference>
<dbReference type="NCBIfam" id="TIGR03241">
    <property type="entry name" value="arg_catab_astB"/>
    <property type="match status" value="1"/>
</dbReference>
<evidence type="ECO:0000256" key="2">
    <source>
        <dbReference type="ARBA" id="ARBA00022801"/>
    </source>
</evidence>
<proteinExistence type="inferred from homology"/>
<comment type="subunit">
    <text evidence="3">Homodimer.</text>
</comment>
<organism evidence="5 6">
    <name type="scientific">Parvularcula marina</name>
    <dbReference type="NCBI Taxonomy" id="2292771"/>
    <lineage>
        <taxon>Bacteria</taxon>
        <taxon>Pseudomonadati</taxon>
        <taxon>Pseudomonadota</taxon>
        <taxon>Alphaproteobacteria</taxon>
        <taxon>Parvularculales</taxon>
        <taxon>Parvularculaceae</taxon>
        <taxon>Parvularcula</taxon>
    </lineage>
</organism>
<feature type="binding site" evidence="3">
    <location>
        <begin position="19"/>
        <end position="28"/>
    </location>
    <ligand>
        <name>substrate</name>
    </ligand>
</feature>
<protein>
    <recommendedName>
        <fullName evidence="3 4">N-succinylarginine dihydrolase</fullName>
        <ecNumber evidence="3 4">3.5.3.23</ecNumber>
    </recommendedName>
</protein>
<dbReference type="SUPFAM" id="SSF55909">
    <property type="entry name" value="Pentein"/>
    <property type="match status" value="1"/>
</dbReference>
<feature type="binding site" evidence="3">
    <location>
        <position position="214"/>
    </location>
    <ligand>
        <name>substrate</name>
    </ligand>
</feature>
<dbReference type="Proteomes" id="UP000264589">
    <property type="component" value="Unassembled WGS sequence"/>
</dbReference>
<feature type="binding site" evidence="3">
    <location>
        <position position="251"/>
    </location>
    <ligand>
        <name>substrate</name>
    </ligand>
</feature>
<dbReference type="GO" id="GO:0009015">
    <property type="term" value="F:N-succinylarginine dihydrolase activity"/>
    <property type="evidence" value="ECO:0007669"/>
    <property type="project" value="UniProtKB-UniRule"/>
</dbReference>
<dbReference type="OrthoDB" id="248552at2"/>
<dbReference type="PANTHER" id="PTHR30420:SF2">
    <property type="entry name" value="N-SUCCINYLARGININE DIHYDROLASE"/>
    <property type="match status" value="1"/>
</dbReference>
<keyword evidence="1 3" id="KW-0056">Arginine metabolism</keyword>
<dbReference type="GO" id="GO:0019544">
    <property type="term" value="P:L-arginine catabolic process to L-glutamate"/>
    <property type="evidence" value="ECO:0007669"/>
    <property type="project" value="UniProtKB-UniRule"/>
</dbReference>
<feature type="active site" description="Nucleophile" evidence="3">
    <location>
        <position position="370"/>
    </location>
</feature>
<dbReference type="FunCoup" id="A0A371RK26">
    <property type="interactions" value="11"/>
</dbReference>
<feature type="binding site" evidence="3">
    <location>
        <position position="364"/>
    </location>
    <ligand>
        <name>substrate</name>
    </ligand>
</feature>
<evidence type="ECO:0000313" key="6">
    <source>
        <dbReference type="Proteomes" id="UP000264589"/>
    </source>
</evidence>
<feature type="binding site" evidence="3">
    <location>
        <position position="111"/>
    </location>
    <ligand>
        <name>substrate</name>
    </ligand>
</feature>
<comment type="catalytic activity">
    <reaction evidence="3">
        <text>N(2)-succinyl-L-arginine + 2 H2O + 2 H(+) = N(2)-succinyl-L-ornithine + 2 NH4(+) + CO2</text>
        <dbReference type="Rhea" id="RHEA:19533"/>
        <dbReference type="ChEBI" id="CHEBI:15377"/>
        <dbReference type="ChEBI" id="CHEBI:15378"/>
        <dbReference type="ChEBI" id="CHEBI:16526"/>
        <dbReference type="ChEBI" id="CHEBI:28938"/>
        <dbReference type="ChEBI" id="CHEBI:58241"/>
        <dbReference type="ChEBI" id="CHEBI:58514"/>
        <dbReference type="EC" id="3.5.3.23"/>
    </reaction>
</comment>